<dbReference type="Pfam" id="PF01966">
    <property type="entry name" value="HD"/>
    <property type="match status" value="1"/>
</dbReference>
<dbReference type="InterPro" id="IPR006675">
    <property type="entry name" value="HDIG_dom"/>
</dbReference>
<accession>A0A0R2RJB9</accession>
<proteinExistence type="predicted"/>
<protein>
    <recommendedName>
        <fullName evidence="2">HD domain-containing protein</fullName>
    </recommendedName>
</protein>
<keyword evidence="1" id="KW-0378">Hydrolase</keyword>
<dbReference type="SUPFAM" id="SSF109604">
    <property type="entry name" value="HD-domain/PDEase-like"/>
    <property type="match status" value="1"/>
</dbReference>
<dbReference type="PROSITE" id="PS51831">
    <property type="entry name" value="HD"/>
    <property type="match status" value="1"/>
</dbReference>
<dbReference type="PANTHER" id="PTHR37294:SF1">
    <property type="entry name" value="3'-5' EXORIBONUCLEASE YHAM"/>
    <property type="match status" value="1"/>
</dbReference>
<dbReference type="InterPro" id="IPR050798">
    <property type="entry name" value="YhaM_exoribonuc/phosphodiest"/>
</dbReference>
<dbReference type="InterPro" id="IPR006674">
    <property type="entry name" value="HD_domain"/>
</dbReference>
<dbReference type="PANTHER" id="PTHR37294">
    <property type="entry name" value="3'-5' EXORIBONUCLEASE YHAM"/>
    <property type="match status" value="1"/>
</dbReference>
<evidence type="ECO:0000259" key="2">
    <source>
        <dbReference type="PROSITE" id="PS51831"/>
    </source>
</evidence>
<dbReference type="GO" id="GO:0031125">
    <property type="term" value="P:rRNA 3'-end processing"/>
    <property type="evidence" value="ECO:0007669"/>
    <property type="project" value="TreeGrafter"/>
</dbReference>
<dbReference type="Gene3D" id="1.10.3210.10">
    <property type="entry name" value="Hypothetical protein af1432"/>
    <property type="match status" value="1"/>
</dbReference>
<evidence type="ECO:0000256" key="1">
    <source>
        <dbReference type="ARBA" id="ARBA00022801"/>
    </source>
</evidence>
<evidence type="ECO:0000313" key="4">
    <source>
        <dbReference type="Proteomes" id="UP000051269"/>
    </source>
</evidence>
<dbReference type="CDD" id="cd00077">
    <property type="entry name" value="HDc"/>
    <property type="match status" value="1"/>
</dbReference>
<dbReference type="SMART" id="SM00471">
    <property type="entry name" value="HDc"/>
    <property type="match status" value="1"/>
</dbReference>
<dbReference type="Proteomes" id="UP000051269">
    <property type="component" value="Unassembled WGS sequence"/>
</dbReference>
<sequence>MTLREFAKLTGPAKGAVRAQLVARKEQTARNGKPFLRVELADETERLGLNMFSGSSAYEYFQSAEVGECLELTGVFGPSDYGPNVESPSARGLKPNEVEAFFDGGEERKAQIQKAWDSCLQWSGEMHDPRLRWVCQRALQKYAEKWRRAAAARKNHHARRGGLMDHTTQMWRVARALAPLYPEVDGDLLCAGVLFHDIGKLWENDTGERGFGSVPSRRGEMIGHISLGVEVANALWREGELAEGKAWAELKPASEELRDHLLHLIASHHGTKEFGSPVAPKTPEAFLLHHIDNIDAKMEMLRLSYARGKEEGTGLLEAHRPLEGPLPWPISGRVIGPGE</sequence>
<dbReference type="NCBIfam" id="TIGR00277">
    <property type="entry name" value="HDIG"/>
    <property type="match status" value="1"/>
</dbReference>
<gene>
    <name evidence="3" type="ORF">ABR82_02245</name>
</gene>
<dbReference type="EMBL" id="LIBO01000032">
    <property type="protein sequence ID" value="KRO62804.1"/>
    <property type="molecule type" value="Genomic_DNA"/>
</dbReference>
<evidence type="ECO:0000313" key="3">
    <source>
        <dbReference type="EMBL" id="KRO62804.1"/>
    </source>
</evidence>
<comment type="caution">
    <text evidence="3">The sequence shown here is derived from an EMBL/GenBank/DDBJ whole genome shotgun (WGS) entry which is preliminary data.</text>
</comment>
<dbReference type="InterPro" id="IPR003607">
    <property type="entry name" value="HD/PDEase_dom"/>
</dbReference>
<dbReference type="GO" id="GO:0016787">
    <property type="term" value="F:hydrolase activity"/>
    <property type="evidence" value="ECO:0007669"/>
    <property type="project" value="UniProtKB-KW"/>
</dbReference>
<name>A0A0R2RJB9_9BACT</name>
<reference evidence="3 4" key="1">
    <citation type="submission" date="2015-10" db="EMBL/GenBank/DDBJ databases">
        <title>Metagenome-Assembled Genomes uncover a global brackish microbiome.</title>
        <authorList>
            <person name="Hugerth L.W."/>
            <person name="Larsson J."/>
            <person name="Alneberg J."/>
            <person name="Lindh M.V."/>
            <person name="Legrand C."/>
            <person name="Pinhassi J."/>
            <person name="Andersson A.F."/>
        </authorList>
    </citation>
    <scope>NUCLEOTIDE SEQUENCE [LARGE SCALE GENOMIC DNA]</scope>
    <source>
        <strain evidence="3">BACL18 MAG-120507-bin52</strain>
    </source>
</reference>
<dbReference type="AlphaFoldDB" id="A0A0R2RJB9"/>
<organism evidence="3 4">
    <name type="scientific">Verrucomicrobia subdivision 6 bacterium BACL9 MAG-120507-bin52</name>
    <dbReference type="NCBI Taxonomy" id="1655590"/>
    <lineage>
        <taxon>Bacteria</taxon>
        <taxon>Pseudomonadati</taxon>
        <taxon>Verrucomicrobiota</taxon>
        <taxon>Verrucomicrobiia</taxon>
        <taxon>Verrucomicrobiales</taxon>
        <taxon>Verrucomicrobia subdivision 6</taxon>
    </lineage>
</organism>
<feature type="domain" description="HD" evidence="2">
    <location>
        <begin position="163"/>
        <end position="297"/>
    </location>
</feature>